<name>A0A5C4RV24_9GAMM</name>
<keyword evidence="3" id="KW-1185">Reference proteome</keyword>
<feature type="signal peptide" evidence="1">
    <location>
        <begin position="1"/>
        <end position="22"/>
    </location>
</feature>
<keyword evidence="1" id="KW-0732">Signal</keyword>
<organism evidence="2 3">
    <name type="scientific">Arenimonas terrae</name>
    <dbReference type="NCBI Taxonomy" id="2546226"/>
    <lineage>
        <taxon>Bacteria</taxon>
        <taxon>Pseudomonadati</taxon>
        <taxon>Pseudomonadota</taxon>
        <taxon>Gammaproteobacteria</taxon>
        <taxon>Lysobacterales</taxon>
        <taxon>Lysobacteraceae</taxon>
        <taxon>Arenimonas</taxon>
    </lineage>
</organism>
<proteinExistence type="predicted"/>
<evidence type="ECO:0008006" key="4">
    <source>
        <dbReference type="Google" id="ProtNLM"/>
    </source>
</evidence>
<dbReference type="EMBL" id="SMDR01000001">
    <property type="protein sequence ID" value="TNJ35203.1"/>
    <property type="molecule type" value="Genomic_DNA"/>
</dbReference>
<dbReference type="AlphaFoldDB" id="A0A5C4RV24"/>
<evidence type="ECO:0000313" key="2">
    <source>
        <dbReference type="EMBL" id="TNJ35203.1"/>
    </source>
</evidence>
<gene>
    <name evidence="2" type="ORF">E1B00_05425</name>
</gene>
<accession>A0A5C4RV24</accession>
<sequence length="263" mass="27821">MFRSLARLAAGLSLMIANAALAQGFEAQVAPPRFEETAQPGTTFRNVLEITNGSTRSARFLLKTADWQLAPDGSVQFSDALAPGSCRPWVGIEAPEIQVAPNGRRRYRFEVAVPADAADGQCRFAIMIEGEPQKQADGSLQVTGRIGIIVYLTIGKGAPVLSYLGTKVEAVQGRDLPVISIRNTGNAHARLAGFLDAIDANGAKVTLTPSSDPILPGSTRAIALIPIGDGPNAPEPKLSFPLRLKGTLESPPLRLDLDDSASK</sequence>
<feature type="chain" id="PRO_5023144014" description="Molecular chaperone" evidence="1">
    <location>
        <begin position="23"/>
        <end position="263"/>
    </location>
</feature>
<evidence type="ECO:0000313" key="3">
    <source>
        <dbReference type="Proteomes" id="UP000305760"/>
    </source>
</evidence>
<reference evidence="2 3" key="1">
    <citation type="submission" date="2019-03" db="EMBL/GenBank/DDBJ databases">
        <title>Arenimonas daejeonensis sp. nov., isolated from compost.</title>
        <authorList>
            <person name="Jeon C.O."/>
        </authorList>
    </citation>
    <scope>NUCLEOTIDE SEQUENCE [LARGE SCALE GENOMIC DNA]</scope>
    <source>
        <strain evidence="2 3">R29</strain>
    </source>
</reference>
<dbReference type="Proteomes" id="UP000305760">
    <property type="component" value="Unassembled WGS sequence"/>
</dbReference>
<dbReference type="OrthoDB" id="8843687at2"/>
<dbReference type="RefSeq" id="WP_139446410.1">
    <property type="nucleotide sequence ID" value="NZ_SMDR01000001.1"/>
</dbReference>
<comment type="caution">
    <text evidence="2">The sequence shown here is derived from an EMBL/GenBank/DDBJ whole genome shotgun (WGS) entry which is preliminary data.</text>
</comment>
<protein>
    <recommendedName>
        <fullName evidence="4">Molecular chaperone</fullName>
    </recommendedName>
</protein>
<evidence type="ECO:0000256" key="1">
    <source>
        <dbReference type="SAM" id="SignalP"/>
    </source>
</evidence>